<feature type="site" description="Transition state stabilizer" evidence="3">
    <location>
        <position position="22"/>
    </location>
</feature>
<keyword evidence="1 3" id="KW-0808">Transferase</keyword>
<dbReference type="GO" id="GO:0019288">
    <property type="term" value="P:isopentenyl diphosphate biosynthetic process, methylerythritol 4-phosphate pathway"/>
    <property type="evidence" value="ECO:0007669"/>
    <property type="project" value="UniProtKB-UniRule"/>
</dbReference>
<accession>A0A6N9TPH6</accession>
<dbReference type="InterPro" id="IPR001228">
    <property type="entry name" value="IspD"/>
</dbReference>
<keyword evidence="2 3" id="KW-0548">Nucleotidyltransferase</keyword>
<comment type="catalytic activity">
    <reaction evidence="3">
        <text>2-C-methyl-D-erythritol 4-phosphate + CTP + H(+) = 4-CDP-2-C-methyl-D-erythritol + diphosphate</text>
        <dbReference type="Rhea" id="RHEA:13429"/>
        <dbReference type="ChEBI" id="CHEBI:15378"/>
        <dbReference type="ChEBI" id="CHEBI:33019"/>
        <dbReference type="ChEBI" id="CHEBI:37563"/>
        <dbReference type="ChEBI" id="CHEBI:57823"/>
        <dbReference type="ChEBI" id="CHEBI:58262"/>
        <dbReference type="EC" id="2.7.7.60"/>
    </reaction>
</comment>
<dbReference type="UniPathway" id="UPA00056">
    <property type="reaction ID" value="UER00093"/>
</dbReference>
<comment type="similarity">
    <text evidence="3">Belongs to the IspD/TarI cytidylyltransferase family. IspD subfamily.</text>
</comment>
<name>A0A6N9TPH6_DISTH</name>
<reference evidence="4 5" key="1">
    <citation type="submission" date="2020-02" db="EMBL/GenBank/DDBJ databases">
        <title>Comparative genomics of sulfur disproportionating microorganisms.</title>
        <authorList>
            <person name="Ward L.M."/>
            <person name="Bertran E."/>
            <person name="Johnston D.T."/>
        </authorList>
    </citation>
    <scope>NUCLEOTIDE SEQUENCE [LARGE SCALE GENOMIC DNA]</scope>
    <source>
        <strain evidence="4 5">DSM 100025</strain>
    </source>
</reference>
<evidence type="ECO:0000256" key="3">
    <source>
        <dbReference type="HAMAP-Rule" id="MF_00108"/>
    </source>
</evidence>
<dbReference type="InterPro" id="IPR050088">
    <property type="entry name" value="IspD/TarI_cytidylyltransf_bact"/>
</dbReference>
<dbReference type="HAMAP" id="MF_00108">
    <property type="entry name" value="IspD"/>
    <property type="match status" value="1"/>
</dbReference>
<gene>
    <name evidence="3 4" type="primary">ispD</name>
    <name evidence="4" type="ORF">G3N55_10055</name>
</gene>
<evidence type="ECO:0000313" key="4">
    <source>
        <dbReference type="EMBL" id="NDY43182.1"/>
    </source>
</evidence>
<dbReference type="FunFam" id="3.90.550.10:FF:000003">
    <property type="entry name" value="2-C-methyl-D-erythritol 4-phosphate cytidylyltransferase"/>
    <property type="match status" value="1"/>
</dbReference>
<dbReference type="InterPro" id="IPR034683">
    <property type="entry name" value="IspD/TarI"/>
</dbReference>
<evidence type="ECO:0000256" key="2">
    <source>
        <dbReference type="ARBA" id="ARBA00022695"/>
    </source>
</evidence>
<sequence>MKVNAIVAAAGVSRRMGAEMPKQFLEVGGRPLLAWTLEALASCPLVEAMVVVAPPGEEASAQAIVGGSSVALPVWVVAGGTRRQDSVRAGLSAVGPEWEWVAVHDAARPFVAAADIEATCLLAREVGAAVLGTAVHDTVKEVDEDGFVVRTLDRSRLLLAQTPQVCRRADLERALARAEAQGLEATDEAALLEAVGQPVGVVLGSRRNFKITTPDDLAVAEAMFACRAG</sequence>
<keyword evidence="5" id="KW-1185">Reference proteome</keyword>
<dbReference type="SUPFAM" id="SSF53448">
    <property type="entry name" value="Nucleotide-diphospho-sugar transferases"/>
    <property type="match status" value="1"/>
</dbReference>
<feature type="site" description="Positions MEP for the nucleophilic attack" evidence="3">
    <location>
        <position position="154"/>
    </location>
</feature>
<dbReference type="AlphaFoldDB" id="A0A6N9TPH6"/>
<dbReference type="Proteomes" id="UP000469346">
    <property type="component" value="Unassembled WGS sequence"/>
</dbReference>
<dbReference type="EC" id="2.7.7.60" evidence="3"/>
<keyword evidence="3" id="KW-0414">Isoprene biosynthesis</keyword>
<comment type="function">
    <text evidence="3">Catalyzes the formation of 4-diphosphocytidyl-2-C-methyl-D-erythritol from CTP and 2-C-methyl-D-erythritol 4-phosphate (MEP).</text>
</comment>
<dbReference type="PANTHER" id="PTHR32125:SF4">
    <property type="entry name" value="2-C-METHYL-D-ERYTHRITOL 4-PHOSPHATE CYTIDYLYLTRANSFERASE, CHLOROPLASTIC"/>
    <property type="match status" value="1"/>
</dbReference>
<organism evidence="4 5">
    <name type="scientific">Dissulfurirhabdus thermomarina</name>
    <dbReference type="NCBI Taxonomy" id="1765737"/>
    <lineage>
        <taxon>Bacteria</taxon>
        <taxon>Deltaproteobacteria</taxon>
        <taxon>Dissulfurirhabdaceae</taxon>
        <taxon>Dissulfurirhabdus</taxon>
    </lineage>
</organism>
<dbReference type="NCBIfam" id="TIGR00453">
    <property type="entry name" value="ispD"/>
    <property type="match status" value="1"/>
</dbReference>
<proteinExistence type="inferred from homology"/>
<comment type="pathway">
    <text evidence="3">Isoprenoid biosynthesis; isopentenyl diphosphate biosynthesis via DXP pathway; isopentenyl diphosphate from 1-deoxy-D-xylulose 5-phosphate: step 2/6.</text>
</comment>
<dbReference type="Gene3D" id="3.90.550.10">
    <property type="entry name" value="Spore Coat Polysaccharide Biosynthesis Protein SpsA, Chain A"/>
    <property type="match status" value="1"/>
</dbReference>
<dbReference type="GO" id="GO:0050518">
    <property type="term" value="F:2-C-methyl-D-erythritol 4-phosphate cytidylyltransferase activity"/>
    <property type="evidence" value="ECO:0007669"/>
    <property type="project" value="UniProtKB-UniRule"/>
</dbReference>
<protein>
    <recommendedName>
        <fullName evidence="3">2-C-methyl-D-erythritol 4-phosphate cytidylyltransferase</fullName>
        <ecNumber evidence="3">2.7.7.60</ecNumber>
    </recommendedName>
    <alternativeName>
        <fullName evidence="3">4-diphosphocytidyl-2C-methyl-D-erythritol synthase</fullName>
    </alternativeName>
    <alternativeName>
        <fullName evidence="3">MEP cytidylyltransferase</fullName>
        <shortName evidence="3">MCT</shortName>
    </alternativeName>
</protein>
<dbReference type="Pfam" id="PF01128">
    <property type="entry name" value="IspD"/>
    <property type="match status" value="1"/>
</dbReference>
<evidence type="ECO:0000313" key="5">
    <source>
        <dbReference type="Proteomes" id="UP000469346"/>
    </source>
</evidence>
<dbReference type="CDD" id="cd02516">
    <property type="entry name" value="CDP-ME_synthetase"/>
    <property type="match status" value="1"/>
</dbReference>
<evidence type="ECO:0000256" key="1">
    <source>
        <dbReference type="ARBA" id="ARBA00022679"/>
    </source>
</evidence>
<dbReference type="PANTHER" id="PTHR32125">
    <property type="entry name" value="2-C-METHYL-D-ERYTHRITOL 4-PHOSPHATE CYTIDYLYLTRANSFERASE, CHLOROPLASTIC"/>
    <property type="match status" value="1"/>
</dbReference>
<comment type="caution">
    <text evidence="4">The sequence shown here is derived from an EMBL/GenBank/DDBJ whole genome shotgun (WGS) entry which is preliminary data.</text>
</comment>
<dbReference type="RefSeq" id="WP_163299295.1">
    <property type="nucleotide sequence ID" value="NZ_JAAGRR010000129.1"/>
</dbReference>
<dbReference type="EMBL" id="JAAGRR010000129">
    <property type="protein sequence ID" value="NDY43182.1"/>
    <property type="molecule type" value="Genomic_DNA"/>
</dbReference>
<feature type="site" description="Positions MEP for the nucleophilic attack" evidence="3">
    <location>
        <position position="210"/>
    </location>
</feature>
<feature type="site" description="Transition state stabilizer" evidence="3">
    <location>
        <position position="15"/>
    </location>
</feature>
<dbReference type="InterPro" id="IPR029044">
    <property type="entry name" value="Nucleotide-diphossugar_trans"/>
</dbReference>